<proteinExistence type="predicted"/>
<gene>
    <name evidence="1" type="ORF">E2C01_026239</name>
</gene>
<keyword evidence="2" id="KW-1185">Reference proteome</keyword>
<protein>
    <submittedName>
        <fullName evidence="1">Uncharacterized protein</fullName>
    </submittedName>
</protein>
<accession>A0A5B7EHN2</accession>
<evidence type="ECO:0000313" key="1">
    <source>
        <dbReference type="EMBL" id="MPC32905.1"/>
    </source>
</evidence>
<comment type="caution">
    <text evidence="1">The sequence shown here is derived from an EMBL/GenBank/DDBJ whole genome shotgun (WGS) entry which is preliminary data.</text>
</comment>
<evidence type="ECO:0000313" key="2">
    <source>
        <dbReference type="Proteomes" id="UP000324222"/>
    </source>
</evidence>
<dbReference type="EMBL" id="VSRR010002720">
    <property type="protein sequence ID" value="MPC32905.1"/>
    <property type="molecule type" value="Genomic_DNA"/>
</dbReference>
<sequence length="125" mass="13780">MKRRSHRNMEIKRSGACERLAGALAGVRRAEGGEVVVWCRESSSSSTTRAEEGEKDLTGHWGVIWRSPSDPLLRGFVGSEAPEMDCCLRRVGLEGRTHKGADFVEETGLGSLVHSFIHSFIPRVT</sequence>
<dbReference type="Proteomes" id="UP000324222">
    <property type="component" value="Unassembled WGS sequence"/>
</dbReference>
<name>A0A5B7EHN2_PORTR</name>
<organism evidence="1 2">
    <name type="scientific">Portunus trituberculatus</name>
    <name type="common">Swimming crab</name>
    <name type="synonym">Neptunus trituberculatus</name>
    <dbReference type="NCBI Taxonomy" id="210409"/>
    <lineage>
        <taxon>Eukaryota</taxon>
        <taxon>Metazoa</taxon>
        <taxon>Ecdysozoa</taxon>
        <taxon>Arthropoda</taxon>
        <taxon>Crustacea</taxon>
        <taxon>Multicrustacea</taxon>
        <taxon>Malacostraca</taxon>
        <taxon>Eumalacostraca</taxon>
        <taxon>Eucarida</taxon>
        <taxon>Decapoda</taxon>
        <taxon>Pleocyemata</taxon>
        <taxon>Brachyura</taxon>
        <taxon>Eubrachyura</taxon>
        <taxon>Portunoidea</taxon>
        <taxon>Portunidae</taxon>
        <taxon>Portuninae</taxon>
        <taxon>Portunus</taxon>
    </lineage>
</organism>
<dbReference type="AlphaFoldDB" id="A0A5B7EHN2"/>
<reference evidence="1 2" key="1">
    <citation type="submission" date="2019-05" db="EMBL/GenBank/DDBJ databases">
        <title>Another draft genome of Portunus trituberculatus and its Hox gene families provides insights of decapod evolution.</title>
        <authorList>
            <person name="Jeong J.-H."/>
            <person name="Song I."/>
            <person name="Kim S."/>
            <person name="Choi T."/>
            <person name="Kim D."/>
            <person name="Ryu S."/>
            <person name="Kim W."/>
        </authorList>
    </citation>
    <scope>NUCLEOTIDE SEQUENCE [LARGE SCALE GENOMIC DNA]</scope>
    <source>
        <tissue evidence="1">Muscle</tissue>
    </source>
</reference>